<evidence type="ECO:0000313" key="2">
    <source>
        <dbReference type="EMBL" id="RGL08083.1"/>
    </source>
</evidence>
<sequence length="136" mass="14922">MIRPIMKSTLILSRPSAPATAQDASVAQDLLDTFAANRRGCAGMAANMIGILKRIIVVDCEGEALLMYNPVIESSSNPYGTEEGCLSLEGLRPATRYRNITVLYEDENFSPRKRSFSGYTAQIIQHEIDHCDGVVI</sequence>
<dbReference type="EMBL" id="QSRJ01000013">
    <property type="protein sequence ID" value="RGL08083.1"/>
    <property type="molecule type" value="Genomic_DNA"/>
</dbReference>
<dbReference type="GO" id="GO:0042586">
    <property type="term" value="F:peptide deformylase activity"/>
    <property type="evidence" value="ECO:0007669"/>
    <property type="project" value="UniProtKB-EC"/>
</dbReference>
<gene>
    <name evidence="2" type="ORF">DXC81_09795</name>
</gene>
<protein>
    <submittedName>
        <fullName evidence="2">Peptide deformylase</fullName>
        <ecNumber evidence="2">3.5.1.88</ecNumber>
    </submittedName>
</protein>
<dbReference type="EC" id="3.5.1.88" evidence="2"/>
<reference evidence="2 3" key="1">
    <citation type="submission" date="2018-08" db="EMBL/GenBank/DDBJ databases">
        <title>A genome reference for cultivated species of the human gut microbiota.</title>
        <authorList>
            <person name="Zou Y."/>
            <person name="Xue W."/>
            <person name="Luo G."/>
        </authorList>
    </citation>
    <scope>NUCLEOTIDE SEQUENCE [LARGE SCALE GENOMIC DNA]</scope>
    <source>
        <strain evidence="2 3">TF08-14</strain>
    </source>
</reference>
<comment type="caution">
    <text evidence="2">The sequence shown here is derived from an EMBL/GenBank/DDBJ whole genome shotgun (WGS) entry which is preliminary data.</text>
</comment>
<dbReference type="PANTHER" id="PTHR10458:SF22">
    <property type="entry name" value="PEPTIDE DEFORMYLASE"/>
    <property type="match status" value="1"/>
</dbReference>
<proteinExistence type="inferred from homology"/>
<dbReference type="CDD" id="cd00487">
    <property type="entry name" value="Pep_deformylase"/>
    <property type="match status" value="1"/>
</dbReference>
<evidence type="ECO:0000313" key="3">
    <source>
        <dbReference type="Proteomes" id="UP000260943"/>
    </source>
</evidence>
<dbReference type="Pfam" id="PF01327">
    <property type="entry name" value="Pep_deformylase"/>
    <property type="match status" value="1"/>
</dbReference>
<evidence type="ECO:0000256" key="1">
    <source>
        <dbReference type="ARBA" id="ARBA00010759"/>
    </source>
</evidence>
<dbReference type="PRINTS" id="PR01576">
    <property type="entry name" value="PDEFORMYLASE"/>
</dbReference>
<dbReference type="AlphaFoldDB" id="A0A3E4QP36"/>
<dbReference type="PANTHER" id="PTHR10458">
    <property type="entry name" value="PEPTIDE DEFORMYLASE"/>
    <property type="match status" value="1"/>
</dbReference>
<dbReference type="SUPFAM" id="SSF56420">
    <property type="entry name" value="Peptide deformylase"/>
    <property type="match status" value="1"/>
</dbReference>
<organism evidence="2 3">
    <name type="scientific">Collinsella tanakaei</name>
    <dbReference type="NCBI Taxonomy" id="626935"/>
    <lineage>
        <taxon>Bacteria</taxon>
        <taxon>Bacillati</taxon>
        <taxon>Actinomycetota</taxon>
        <taxon>Coriobacteriia</taxon>
        <taxon>Coriobacteriales</taxon>
        <taxon>Coriobacteriaceae</taxon>
        <taxon>Collinsella</taxon>
    </lineage>
</organism>
<dbReference type="RefSeq" id="WP_117680225.1">
    <property type="nucleotide sequence ID" value="NZ_CAJJKC010000011.1"/>
</dbReference>
<dbReference type="NCBIfam" id="NF006670">
    <property type="entry name" value="PRK09218.1"/>
    <property type="match status" value="1"/>
</dbReference>
<accession>A0A3E4QP36</accession>
<dbReference type="PIRSF" id="PIRSF004749">
    <property type="entry name" value="Pep_def"/>
    <property type="match status" value="1"/>
</dbReference>
<keyword evidence="2" id="KW-0378">Hydrolase</keyword>
<dbReference type="Proteomes" id="UP000260943">
    <property type="component" value="Unassembled WGS sequence"/>
</dbReference>
<dbReference type="InterPro" id="IPR023635">
    <property type="entry name" value="Peptide_deformylase"/>
</dbReference>
<dbReference type="Gene3D" id="3.90.45.10">
    <property type="entry name" value="Peptide deformylase"/>
    <property type="match status" value="1"/>
</dbReference>
<dbReference type="InterPro" id="IPR036821">
    <property type="entry name" value="Peptide_deformylase_sf"/>
</dbReference>
<comment type="similarity">
    <text evidence="1">Belongs to the polypeptide deformylase family.</text>
</comment>
<name>A0A3E4QP36_9ACTN</name>